<evidence type="ECO:0000259" key="9">
    <source>
        <dbReference type="PROSITE" id="PS50235"/>
    </source>
</evidence>
<dbReference type="InterPro" id="IPR029071">
    <property type="entry name" value="Ubiquitin-like_domsf"/>
</dbReference>
<feature type="domain" description="USP" evidence="9">
    <location>
        <begin position="184"/>
        <end position="562"/>
    </location>
</feature>
<evidence type="ECO:0000256" key="4">
    <source>
        <dbReference type="ARBA" id="ARBA00022786"/>
    </source>
</evidence>
<dbReference type="InterPro" id="IPR038765">
    <property type="entry name" value="Papain-like_cys_pep_sf"/>
</dbReference>
<keyword evidence="11" id="KW-1185">Reference proteome</keyword>
<dbReference type="CDD" id="cd16104">
    <property type="entry name" value="Ubl_USP14_like"/>
    <property type="match status" value="1"/>
</dbReference>
<dbReference type="SUPFAM" id="SSF54236">
    <property type="entry name" value="Ubiquitin-like"/>
    <property type="match status" value="1"/>
</dbReference>
<evidence type="ECO:0000259" key="8">
    <source>
        <dbReference type="PROSITE" id="PS50053"/>
    </source>
</evidence>
<keyword evidence="5 7" id="KW-0378">Hydrolase</keyword>
<dbReference type="InterPro" id="IPR044635">
    <property type="entry name" value="UBP14-like"/>
</dbReference>
<dbReference type="Gene3D" id="3.90.70.10">
    <property type="entry name" value="Cysteine proteinases"/>
    <property type="match status" value="1"/>
</dbReference>
<dbReference type="SUPFAM" id="SSF54001">
    <property type="entry name" value="Cysteine proteinases"/>
    <property type="match status" value="1"/>
</dbReference>
<dbReference type="GeneTree" id="ENSGT00390000009615"/>
<protein>
    <recommendedName>
        <fullName evidence="7">Ubiquitin carboxyl-terminal hydrolase</fullName>
        <ecNumber evidence="7">3.4.19.12</ecNumber>
    </recommendedName>
</protein>
<comment type="function">
    <text evidence="7">Deubiquitinating enzyme that removes conjugated ubiquitin from specific proteins to regulate different cellular processes.</text>
</comment>
<evidence type="ECO:0000256" key="2">
    <source>
        <dbReference type="ARBA" id="ARBA00008739"/>
    </source>
</evidence>
<reference evidence="10 11" key="1">
    <citation type="submission" date="2021-02" db="EMBL/GenBank/DDBJ databases">
        <title>Safari Cat Assemblies.</title>
        <authorList>
            <person name="Bredemeyer K.R."/>
            <person name="Murphy W.J."/>
        </authorList>
    </citation>
    <scope>NUCLEOTIDE SEQUENCE [LARGE SCALE GENOMIC DNA]</scope>
</reference>
<comment type="similarity">
    <text evidence="2">Belongs to the peptidase C19 family. USP14/UBP6 subfamily.</text>
</comment>
<evidence type="ECO:0000256" key="3">
    <source>
        <dbReference type="ARBA" id="ARBA00022670"/>
    </source>
</evidence>
<feature type="domain" description="Ubiquitin-like" evidence="8">
    <location>
        <begin position="83"/>
        <end position="151"/>
    </location>
</feature>
<gene>
    <name evidence="10" type="primary">USP14</name>
</gene>
<reference evidence="10" key="2">
    <citation type="submission" date="2025-08" db="UniProtKB">
        <authorList>
            <consortium name="Ensembl"/>
        </authorList>
    </citation>
    <scope>IDENTIFICATION</scope>
    <source>
        <strain evidence="10">breed Abyssinian</strain>
    </source>
</reference>
<evidence type="ECO:0000313" key="11">
    <source>
        <dbReference type="Proteomes" id="UP000823872"/>
    </source>
</evidence>
<dbReference type="PROSITE" id="PS00299">
    <property type="entry name" value="UBIQUITIN_1"/>
    <property type="match status" value="1"/>
</dbReference>
<dbReference type="PROSITE" id="PS00972">
    <property type="entry name" value="USP_1"/>
    <property type="match status" value="1"/>
</dbReference>
<evidence type="ECO:0000256" key="6">
    <source>
        <dbReference type="ARBA" id="ARBA00022807"/>
    </source>
</evidence>
<dbReference type="PROSITE" id="PS00973">
    <property type="entry name" value="USP_2"/>
    <property type="match status" value="1"/>
</dbReference>
<dbReference type="Ensembl" id="ENSFCTT00005016070.1">
    <property type="protein sequence ID" value="ENSFCTP00005010924.1"/>
    <property type="gene ID" value="ENSFCTG00005005700.1"/>
</dbReference>
<evidence type="ECO:0000256" key="1">
    <source>
        <dbReference type="ARBA" id="ARBA00000707"/>
    </source>
</evidence>
<dbReference type="PANTHER" id="PTHR43982:SF1">
    <property type="entry name" value="UBIQUITIN CARBOXYL-TERMINAL HYDROLASE 14"/>
    <property type="match status" value="1"/>
</dbReference>
<keyword evidence="3 7" id="KW-0645">Protease</keyword>
<dbReference type="Gene3D" id="3.10.20.90">
    <property type="entry name" value="Phosphatidylinositol 3-kinase Catalytic Subunit, Chain A, domain 1"/>
    <property type="match status" value="1"/>
</dbReference>
<dbReference type="SMART" id="SM00213">
    <property type="entry name" value="UBQ"/>
    <property type="match status" value="1"/>
</dbReference>
<dbReference type="InterPro" id="IPR001394">
    <property type="entry name" value="Peptidase_C19_UCH"/>
</dbReference>
<dbReference type="PROSITE" id="PS50235">
    <property type="entry name" value="USP_3"/>
    <property type="match status" value="1"/>
</dbReference>
<proteinExistence type="inferred from homology"/>
<dbReference type="CDD" id="cd02657">
    <property type="entry name" value="Peptidase_C19A"/>
    <property type="match status" value="1"/>
</dbReference>
<name>A0ABI7WMJ3_FELCA</name>
<organism evidence="10 11">
    <name type="scientific">Felis catus</name>
    <name type="common">Cat</name>
    <name type="synonym">Felis silvestris catus</name>
    <dbReference type="NCBI Taxonomy" id="9685"/>
    <lineage>
        <taxon>Eukaryota</taxon>
        <taxon>Metazoa</taxon>
        <taxon>Chordata</taxon>
        <taxon>Craniata</taxon>
        <taxon>Vertebrata</taxon>
        <taxon>Euteleostomi</taxon>
        <taxon>Mammalia</taxon>
        <taxon>Eutheria</taxon>
        <taxon>Laurasiatheria</taxon>
        <taxon>Carnivora</taxon>
        <taxon>Feliformia</taxon>
        <taxon>Felidae</taxon>
        <taxon>Felinae</taxon>
        <taxon>Felis</taxon>
    </lineage>
</organism>
<dbReference type="EC" id="3.4.19.12" evidence="7"/>
<dbReference type="InterPro" id="IPR000626">
    <property type="entry name" value="Ubiquitin-like_dom"/>
</dbReference>
<dbReference type="InterPro" id="IPR028889">
    <property type="entry name" value="USP"/>
</dbReference>
<keyword evidence="4 7" id="KW-0833">Ubl conjugation pathway</keyword>
<dbReference type="PROSITE" id="PS50053">
    <property type="entry name" value="UBIQUITIN_2"/>
    <property type="match status" value="1"/>
</dbReference>
<reference evidence="10" key="3">
    <citation type="submission" date="2025-09" db="UniProtKB">
        <authorList>
            <consortium name="Ensembl"/>
        </authorList>
    </citation>
    <scope>IDENTIFICATION</scope>
    <source>
        <strain evidence="10">breed Abyssinian</strain>
    </source>
</reference>
<sequence length="573" mass="64454">MRIFSRIWKSCPVAPWAGKLRVAASSSVAGLNETLVAPVLPPLPRLRLGRRHSFIASLSLRRPCQAQPSCAAAAALCAAMPLYSVTVKWGKEKFEGVELNTDEPPMVFKAQLFALTGVQPARQKVMVKGGTLKDDDWGNIKIKNGMTLLMMGSADALPEEPSAKTVFVEDMTEEQLASAMELPCGLTNLGNTCYMNATVQCIRSVPELKDALKRYAGALRASGEMASAQYITAALRDLFDSMDKTSSSIPPIILLQFLHMAFPQFAEKGEQGQYLQQDANECWIQMMRVLQQKLEAIEDDSVKETDSSSASAVTPSKKKSLIDQFFGVEFETTMKCTESEEEEVTKGKENQLQLSCFINQEVKYLFTGLKLRLQEEITKQSPTLQRNALYIKSSKISRLPAYLTIQMVRFFYKEKESVNAKVLKDVKFPLMLDVYELCTPELQEKMVSFRSKFKDLEDKKVNQQPKTSDKKSSPQKEVKYEPFSFADDIGSNNCGYYDLQAVLTHQGRSSSSGHYVSWVKRKQDEWIKFDDDKVSIVTPEDILRLSGGGDWHIAYVLLYGPRRVEIMEEESEQ</sequence>
<dbReference type="InterPro" id="IPR018200">
    <property type="entry name" value="USP_CS"/>
</dbReference>
<evidence type="ECO:0000313" key="10">
    <source>
        <dbReference type="Ensembl" id="ENSFCTP00005010924.1"/>
    </source>
</evidence>
<dbReference type="Pfam" id="PF00443">
    <property type="entry name" value="UCH"/>
    <property type="match status" value="1"/>
</dbReference>
<dbReference type="Proteomes" id="UP000823872">
    <property type="component" value="Chromosome D3"/>
</dbReference>
<dbReference type="InterPro" id="IPR019954">
    <property type="entry name" value="Ubiquitin_CS"/>
</dbReference>
<keyword evidence="6 7" id="KW-0788">Thiol protease</keyword>
<accession>A0ABI7WMJ3</accession>
<evidence type="ECO:0000256" key="7">
    <source>
        <dbReference type="RuleBase" id="RU366025"/>
    </source>
</evidence>
<dbReference type="PANTHER" id="PTHR43982">
    <property type="entry name" value="UBIQUITIN CARBOXYL-TERMINAL HYDROLASE"/>
    <property type="match status" value="1"/>
</dbReference>
<evidence type="ECO:0000256" key="5">
    <source>
        <dbReference type="ARBA" id="ARBA00022801"/>
    </source>
</evidence>
<comment type="catalytic activity">
    <reaction evidence="1 7">
        <text>Thiol-dependent hydrolysis of ester, thioester, amide, peptide and isopeptide bonds formed by the C-terminal Gly of ubiquitin (a 76-residue protein attached to proteins as an intracellular targeting signal).</text>
        <dbReference type="EC" id="3.4.19.12"/>
    </reaction>
</comment>